<sequence>MTENASLNCAFDGNVDSGLLCNICYCPMLRPIMLRCGHSGCQVCIQELLNNSNAHSRCPMCRADFEREDIRPNVALAKLTSELQVHCQSLDCGWFGKYGNAALHYQSCSKVPMQCQHDECGYVAARERIASHADSCPKKNLPCPECQREVKFENLQEHKKKWCANALIKCPLSCSGEELPR</sequence>
<evidence type="ECO:0000256" key="4">
    <source>
        <dbReference type="PROSITE-ProRule" id="PRU00207"/>
    </source>
</evidence>
<dbReference type="PANTHER" id="PTHR10131:SF94">
    <property type="entry name" value="TNF RECEPTOR-ASSOCIATED FACTOR 4"/>
    <property type="match status" value="1"/>
</dbReference>
<dbReference type="GO" id="GO:0008270">
    <property type="term" value="F:zinc ion binding"/>
    <property type="evidence" value="ECO:0007669"/>
    <property type="project" value="UniProtKB-KW"/>
</dbReference>
<evidence type="ECO:0000256" key="3">
    <source>
        <dbReference type="ARBA" id="ARBA00022833"/>
    </source>
</evidence>
<reference evidence="7" key="2">
    <citation type="journal article" date="2023" name="Science">
        <title>Genomic signatures of disease resistance in endangered staghorn corals.</title>
        <authorList>
            <person name="Vollmer S.V."/>
            <person name="Selwyn J.D."/>
            <person name="Despard B.A."/>
            <person name="Roesel C.L."/>
        </authorList>
    </citation>
    <scope>NUCLEOTIDE SEQUENCE</scope>
    <source>
        <strain evidence="7">K2</strain>
    </source>
</reference>
<dbReference type="InterPro" id="IPR013083">
    <property type="entry name" value="Znf_RING/FYVE/PHD"/>
</dbReference>
<comment type="caution">
    <text evidence="7">The sequence shown here is derived from an EMBL/GenBank/DDBJ whole genome shotgun (WGS) entry which is preliminary data.</text>
</comment>
<dbReference type="EMBL" id="JARQWQ010000145">
    <property type="protein sequence ID" value="KAK2548516.1"/>
    <property type="molecule type" value="Genomic_DNA"/>
</dbReference>
<keyword evidence="3 4" id="KW-0862">Zinc</keyword>
<accession>A0AAD9PSZ1</accession>
<evidence type="ECO:0000256" key="1">
    <source>
        <dbReference type="ARBA" id="ARBA00022723"/>
    </source>
</evidence>
<dbReference type="Gene3D" id="3.30.40.10">
    <property type="entry name" value="Zinc/RING finger domain, C3HC4 (zinc finger)"/>
    <property type="match status" value="3"/>
</dbReference>
<keyword evidence="1 4" id="KW-0479">Metal-binding</keyword>
<dbReference type="SUPFAM" id="SSF57850">
    <property type="entry name" value="RING/U-box"/>
    <property type="match status" value="1"/>
</dbReference>
<dbReference type="PROSITE" id="PS50145">
    <property type="entry name" value="ZF_TRAF"/>
    <property type="match status" value="1"/>
</dbReference>
<dbReference type="PROSITE" id="PS50089">
    <property type="entry name" value="ZF_RING_2"/>
    <property type="match status" value="1"/>
</dbReference>
<keyword evidence="8" id="KW-1185">Reference proteome</keyword>
<feature type="domain" description="RING-type" evidence="5">
    <location>
        <begin position="21"/>
        <end position="62"/>
    </location>
</feature>
<dbReference type="InterPro" id="IPR001841">
    <property type="entry name" value="Znf_RING"/>
</dbReference>
<evidence type="ECO:0000259" key="5">
    <source>
        <dbReference type="PROSITE" id="PS50089"/>
    </source>
</evidence>
<feature type="domain" description="TRAF-type" evidence="6">
    <location>
        <begin position="104"/>
        <end position="156"/>
    </location>
</feature>
<evidence type="ECO:0000313" key="7">
    <source>
        <dbReference type="EMBL" id="KAK2548516.1"/>
    </source>
</evidence>
<dbReference type="InterPro" id="IPR001293">
    <property type="entry name" value="Znf_TRAF"/>
</dbReference>
<dbReference type="Pfam" id="PF13920">
    <property type="entry name" value="zf-C3HC4_3"/>
    <property type="match status" value="1"/>
</dbReference>
<dbReference type="SMART" id="SM00184">
    <property type="entry name" value="RING"/>
    <property type="match status" value="1"/>
</dbReference>
<reference evidence="7" key="1">
    <citation type="journal article" date="2023" name="G3 (Bethesda)">
        <title>Whole genome assembly and annotation of the endangered Caribbean coral Acropora cervicornis.</title>
        <authorList>
            <person name="Selwyn J.D."/>
            <person name="Vollmer S.V."/>
        </authorList>
    </citation>
    <scope>NUCLEOTIDE SEQUENCE</scope>
    <source>
        <strain evidence="7">K2</strain>
    </source>
</reference>
<dbReference type="AlphaFoldDB" id="A0AAD9PSZ1"/>
<evidence type="ECO:0000256" key="2">
    <source>
        <dbReference type="ARBA" id="ARBA00022771"/>
    </source>
</evidence>
<keyword evidence="7" id="KW-0675">Receptor</keyword>
<evidence type="ECO:0000313" key="8">
    <source>
        <dbReference type="Proteomes" id="UP001249851"/>
    </source>
</evidence>
<evidence type="ECO:0000259" key="6">
    <source>
        <dbReference type="PROSITE" id="PS50145"/>
    </source>
</evidence>
<gene>
    <name evidence="7" type="ORF">P5673_031301</name>
</gene>
<proteinExistence type="predicted"/>
<dbReference type="PANTHER" id="PTHR10131">
    <property type="entry name" value="TNF RECEPTOR ASSOCIATED FACTOR"/>
    <property type="match status" value="1"/>
</dbReference>
<protein>
    <submittedName>
        <fullName evidence="7">TNF receptor-associated factor 4</fullName>
    </submittedName>
</protein>
<name>A0AAD9PSZ1_ACRCE</name>
<feature type="zinc finger region" description="TRAF-type" evidence="4">
    <location>
        <begin position="104"/>
        <end position="156"/>
    </location>
</feature>
<organism evidence="7 8">
    <name type="scientific">Acropora cervicornis</name>
    <name type="common">Staghorn coral</name>
    <dbReference type="NCBI Taxonomy" id="6130"/>
    <lineage>
        <taxon>Eukaryota</taxon>
        <taxon>Metazoa</taxon>
        <taxon>Cnidaria</taxon>
        <taxon>Anthozoa</taxon>
        <taxon>Hexacorallia</taxon>
        <taxon>Scleractinia</taxon>
        <taxon>Astrocoeniina</taxon>
        <taxon>Acroporidae</taxon>
        <taxon>Acropora</taxon>
    </lineage>
</organism>
<keyword evidence="2 4" id="KW-0863">Zinc-finger</keyword>
<dbReference type="Pfam" id="PF02176">
    <property type="entry name" value="zf-TRAF"/>
    <property type="match status" value="1"/>
</dbReference>
<dbReference type="SUPFAM" id="SSF49599">
    <property type="entry name" value="TRAF domain-like"/>
    <property type="match status" value="1"/>
</dbReference>
<dbReference type="Proteomes" id="UP001249851">
    <property type="component" value="Unassembled WGS sequence"/>
</dbReference>